<dbReference type="Gene3D" id="1.10.150.130">
    <property type="match status" value="1"/>
</dbReference>
<keyword evidence="2" id="KW-0229">DNA integration</keyword>
<dbReference type="InterPro" id="IPR004107">
    <property type="entry name" value="Integrase_SAM-like_N"/>
</dbReference>
<keyword evidence="9" id="KW-1185">Reference proteome</keyword>
<gene>
    <name evidence="8" type="ORF">P6F46_20505</name>
</gene>
<evidence type="ECO:0000313" key="8">
    <source>
        <dbReference type="EMBL" id="MDL2418688.1"/>
    </source>
</evidence>
<dbReference type="EMBL" id="JASWHZ010000001">
    <property type="protein sequence ID" value="MDL2418688.1"/>
    <property type="molecule type" value="Genomic_DNA"/>
</dbReference>
<protein>
    <submittedName>
        <fullName evidence="8">Site-specific integrase</fullName>
    </submittedName>
</protein>
<keyword evidence="4" id="KW-0233">DNA recombination</keyword>
<evidence type="ECO:0000256" key="4">
    <source>
        <dbReference type="ARBA" id="ARBA00023172"/>
    </source>
</evidence>
<dbReference type="Gene3D" id="1.10.443.10">
    <property type="entry name" value="Intergrase catalytic core"/>
    <property type="match status" value="1"/>
</dbReference>
<dbReference type="PANTHER" id="PTHR30349">
    <property type="entry name" value="PHAGE INTEGRASE-RELATED"/>
    <property type="match status" value="1"/>
</dbReference>
<evidence type="ECO:0000259" key="6">
    <source>
        <dbReference type="PROSITE" id="PS51898"/>
    </source>
</evidence>
<evidence type="ECO:0000256" key="1">
    <source>
        <dbReference type="ARBA" id="ARBA00008857"/>
    </source>
</evidence>
<dbReference type="InterPro" id="IPR028259">
    <property type="entry name" value="AP2-like_int_N"/>
</dbReference>
<dbReference type="Pfam" id="PF14657">
    <property type="entry name" value="Arm-DNA-bind_4"/>
    <property type="match status" value="1"/>
</dbReference>
<evidence type="ECO:0000256" key="5">
    <source>
        <dbReference type="PROSITE-ProRule" id="PRU01248"/>
    </source>
</evidence>
<organism evidence="8 9">
    <name type="scientific">Bacillus shihchuchen</name>
    <dbReference type="NCBI Taxonomy" id="3036942"/>
    <lineage>
        <taxon>Bacteria</taxon>
        <taxon>Bacillati</taxon>
        <taxon>Bacillota</taxon>
        <taxon>Bacilli</taxon>
        <taxon>Bacillales</taxon>
        <taxon>Bacillaceae</taxon>
        <taxon>Bacillus</taxon>
        <taxon>Bacillus cereus group</taxon>
    </lineage>
</organism>
<dbReference type="InterPro" id="IPR013762">
    <property type="entry name" value="Integrase-like_cat_sf"/>
</dbReference>
<dbReference type="CDD" id="cd01189">
    <property type="entry name" value="INT_ICEBs1_C_like"/>
    <property type="match status" value="1"/>
</dbReference>
<evidence type="ECO:0000256" key="2">
    <source>
        <dbReference type="ARBA" id="ARBA00022908"/>
    </source>
</evidence>
<dbReference type="Pfam" id="PF00589">
    <property type="entry name" value="Phage_integrase"/>
    <property type="match status" value="1"/>
</dbReference>
<name>A0ABT7KZ44_9BACI</name>
<dbReference type="InterPro" id="IPR011010">
    <property type="entry name" value="DNA_brk_join_enz"/>
</dbReference>
<dbReference type="SUPFAM" id="SSF56349">
    <property type="entry name" value="DNA breaking-rejoining enzymes"/>
    <property type="match status" value="1"/>
</dbReference>
<evidence type="ECO:0000259" key="7">
    <source>
        <dbReference type="PROSITE" id="PS51900"/>
    </source>
</evidence>
<dbReference type="InterPro" id="IPR010998">
    <property type="entry name" value="Integrase_recombinase_N"/>
</dbReference>
<dbReference type="Proteomes" id="UP001229716">
    <property type="component" value="Unassembled WGS sequence"/>
</dbReference>
<sequence length="370" mass="42396">MKGSVRKDGQNWLYEVTIKTDPITGKRTRKKKRGFKTKREAEKALAVLLNELAAETYIESSNILFQEYLLDWFQTKQKQIGKQTAKNYETYISYHILPFLGKYPLSKLTTILIQRFINSLIDKGLSSATIKKMYNILNNSIQKAVDLDLIPKNVLSHVELPRVMRKEMNVWKIREVKAFLKVARDSRYYIAFHLAVTTGMRQGELLGLRWKDVDLEKGIVHIVQTLSHDGKEFLTGAKTVSSIRSITLLSDTVPVLKKHKASIMREKLKMGTEYVDYDLVICTCRGNVLSPRNLIRTFKGLIQKSNVPDIRFHDLRHTHATSLLLEGINPKIVAERLGHSKVSVTLDTYSHVLPNMQKEAAEKLNKTLFG</sequence>
<evidence type="ECO:0000256" key="3">
    <source>
        <dbReference type="ARBA" id="ARBA00023125"/>
    </source>
</evidence>
<dbReference type="PROSITE" id="PS51900">
    <property type="entry name" value="CB"/>
    <property type="match status" value="1"/>
</dbReference>
<evidence type="ECO:0000313" key="9">
    <source>
        <dbReference type="Proteomes" id="UP001229716"/>
    </source>
</evidence>
<comment type="similarity">
    <text evidence="1">Belongs to the 'phage' integrase family.</text>
</comment>
<dbReference type="InterPro" id="IPR050090">
    <property type="entry name" value="Tyrosine_recombinase_XerCD"/>
</dbReference>
<dbReference type="Pfam" id="PF14659">
    <property type="entry name" value="Phage_int_SAM_3"/>
    <property type="match status" value="1"/>
</dbReference>
<keyword evidence="3 5" id="KW-0238">DNA-binding</keyword>
<accession>A0ABT7KZ44</accession>
<reference evidence="8 9" key="1">
    <citation type="journal article" date="2023" name="Int. J. Mol. Sci.">
        <title>Pathogenicity and Genomic Characterization of a Novel Genospecies, Bacillus shihchuchen, of the Bacillus cereus Group Isolated from Chinese Softshell Turtle (Pelodiscus sinensis).</title>
        <authorList>
            <person name="Cheng L.W."/>
            <person name="Byadgi O.V."/>
            <person name="Tsai C.E."/>
            <person name="Wang P.C."/>
            <person name="Chen S.C."/>
        </authorList>
    </citation>
    <scope>NUCLEOTIDE SEQUENCE [LARGE SCALE GENOMIC DNA]</scope>
    <source>
        <strain evidence="8 9">QF108-045</strain>
    </source>
</reference>
<dbReference type="PROSITE" id="PS51898">
    <property type="entry name" value="TYR_RECOMBINASE"/>
    <property type="match status" value="1"/>
</dbReference>
<proteinExistence type="inferred from homology"/>
<comment type="caution">
    <text evidence="8">The sequence shown here is derived from an EMBL/GenBank/DDBJ whole genome shotgun (WGS) entry which is preliminary data.</text>
</comment>
<feature type="domain" description="Core-binding (CB)" evidence="7">
    <location>
        <begin position="63"/>
        <end position="145"/>
    </location>
</feature>
<dbReference type="InterPro" id="IPR002104">
    <property type="entry name" value="Integrase_catalytic"/>
</dbReference>
<dbReference type="InterPro" id="IPR044068">
    <property type="entry name" value="CB"/>
</dbReference>
<dbReference type="PANTHER" id="PTHR30349:SF64">
    <property type="entry name" value="PROPHAGE INTEGRASE INTD-RELATED"/>
    <property type="match status" value="1"/>
</dbReference>
<feature type="domain" description="Tyr recombinase" evidence="6">
    <location>
        <begin position="159"/>
        <end position="362"/>
    </location>
</feature>